<reference evidence="4 5" key="1">
    <citation type="submission" date="2024-02" db="EMBL/GenBank/DDBJ databases">
        <title>Chromosome-scale genome assembly of the rough periwinkle Littorina saxatilis.</title>
        <authorList>
            <person name="De Jode A."/>
            <person name="Faria R."/>
            <person name="Formenti G."/>
            <person name="Sims Y."/>
            <person name="Smith T.P."/>
            <person name="Tracey A."/>
            <person name="Wood J.M.D."/>
            <person name="Zagrodzka Z.B."/>
            <person name="Johannesson K."/>
            <person name="Butlin R.K."/>
            <person name="Leder E.H."/>
        </authorList>
    </citation>
    <scope>NUCLEOTIDE SEQUENCE [LARGE SCALE GENOMIC DNA]</scope>
    <source>
        <strain evidence="4">Snail1</strain>
        <tissue evidence="4">Muscle</tissue>
    </source>
</reference>
<sequence>MSVNFHSNQYEQAFNPRRTQNWELPKNTQGKYPVARVGFSNIKANSRGHLLSGVPRNRQSPWGPFVGTWDMPTKIPGNKQLNPTARCENAQLKLEMEKAEAGEVMSGGLKRCKIPSPLPVQIDPEARPENNPPYLPGPVEPSMVVNEGTFKPSKGRLTPITLPMTHQVNWPKHRVGDSDYPVGNPLSPKPPTPMALGGEGVENEARARVSPCNPEQVAVGGAVASPTEGAYGQMQNLEADVNWPIARSCEPPEI</sequence>
<evidence type="ECO:0000313" key="5">
    <source>
        <dbReference type="Proteomes" id="UP001374579"/>
    </source>
</evidence>
<dbReference type="GO" id="GO:0044782">
    <property type="term" value="P:cilium organization"/>
    <property type="evidence" value="ECO:0007669"/>
    <property type="project" value="TreeGrafter"/>
</dbReference>
<evidence type="ECO:0000256" key="3">
    <source>
        <dbReference type="SAM" id="MobiDB-lite"/>
    </source>
</evidence>
<gene>
    <name evidence="4" type="ORF">V1264_017652</name>
</gene>
<dbReference type="CDD" id="cd23705">
    <property type="entry name" value="Flattop"/>
    <property type="match status" value="1"/>
</dbReference>
<dbReference type="Proteomes" id="UP001374579">
    <property type="component" value="Unassembled WGS sequence"/>
</dbReference>
<dbReference type="PANTHER" id="PTHR34639">
    <property type="entry name" value="PROTEIN FLATTOP"/>
    <property type="match status" value="1"/>
</dbReference>
<keyword evidence="5" id="KW-1185">Reference proteome</keyword>
<evidence type="ECO:0000256" key="2">
    <source>
        <dbReference type="ARBA" id="ARBA00033306"/>
    </source>
</evidence>
<dbReference type="PANTHER" id="PTHR34639:SF1">
    <property type="entry name" value="PROTEIN FLATTOP"/>
    <property type="match status" value="1"/>
</dbReference>
<dbReference type="GO" id="GO:0036064">
    <property type="term" value="C:ciliary basal body"/>
    <property type="evidence" value="ECO:0007669"/>
    <property type="project" value="TreeGrafter"/>
</dbReference>
<dbReference type="Pfam" id="PF22611">
    <property type="entry name" value="CFAP126"/>
    <property type="match status" value="1"/>
</dbReference>
<dbReference type="InterPro" id="IPR038797">
    <property type="entry name" value="Fltp"/>
</dbReference>
<comment type="similarity">
    <text evidence="1">Belongs to the Flattop family.</text>
</comment>
<proteinExistence type="inferred from homology"/>
<name>A0AAN9BK10_9CAEN</name>
<dbReference type="EMBL" id="JBAMIC010000007">
    <property type="protein sequence ID" value="KAK7106389.1"/>
    <property type="molecule type" value="Genomic_DNA"/>
</dbReference>
<evidence type="ECO:0000313" key="4">
    <source>
        <dbReference type="EMBL" id="KAK7106389.1"/>
    </source>
</evidence>
<feature type="region of interest" description="Disordered" evidence="3">
    <location>
        <begin position="1"/>
        <end position="25"/>
    </location>
</feature>
<protein>
    <recommendedName>
        <fullName evidence="2">Cilia- and flagella-associated protein 126</fullName>
    </recommendedName>
</protein>
<dbReference type="AlphaFoldDB" id="A0AAN9BK10"/>
<accession>A0AAN9BK10</accession>
<comment type="caution">
    <text evidence="4">The sequence shown here is derived from an EMBL/GenBank/DDBJ whole genome shotgun (WGS) entry which is preliminary data.</text>
</comment>
<evidence type="ECO:0000256" key="1">
    <source>
        <dbReference type="ARBA" id="ARBA00009887"/>
    </source>
</evidence>
<organism evidence="4 5">
    <name type="scientific">Littorina saxatilis</name>
    <dbReference type="NCBI Taxonomy" id="31220"/>
    <lineage>
        <taxon>Eukaryota</taxon>
        <taxon>Metazoa</taxon>
        <taxon>Spiralia</taxon>
        <taxon>Lophotrochozoa</taxon>
        <taxon>Mollusca</taxon>
        <taxon>Gastropoda</taxon>
        <taxon>Caenogastropoda</taxon>
        <taxon>Littorinimorpha</taxon>
        <taxon>Littorinoidea</taxon>
        <taxon>Littorinidae</taxon>
        <taxon>Littorina</taxon>
    </lineage>
</organism>